<feature type="chain" id="PRO_5031028306" evidence="3">
    <location>
        <begin position="20"/>
        <end position="209"/>
    </location>
</feature>
<evidence type="ECO:0000256" key="1">
    <source>
        <dbReference type="SAM" id="MobiDB-lite"/>
    </source>
</evidence>
<keyword evidence="2" id="KW-0812">Transmembrane</keyword>
<proteinExistence type="predicted"/>
<name>A0A7S3XNX5_HETAK</name>
<feature type="signal peptide" evidence="3">
    <location>
        <begin position="1"/>
        <end position="19"/>
    </location>
</feature>
<reference evidence="4" key="1">
    <citation type="submission" date="2021-01" db="EMBL/GenBank/DDBJ databases">
        <authorList>
            <person name="Corre E."/>
            <person name="Pelletier E."/>
            <person name="Niang G."/>
            <person name="Scheremetjew M."/>
            <person name="Finn R."/>
            <person name="Kale V."/>
            <person name="Holt S."/>
            <person name="Cochrane G."/>
            <person name="Meng A."/>
            <person name="Brown T."/>
            <person name="Cohen L."/>
        </authorList>
    </citation>
    <scope>NUCLEOTIDE SEQUENCE</scope>
    <source>
        <strain evidence="4">CCMP3107</strain>
    </source>
</reference>
<evidence type="ECO:0000313" key="4">
    <source>
        <dbReference type="EMBL" id="CAE0627952.1"/>
    </source>
</evidence>
<dbReference type="AlphaFoldDB" id="A0A7S3XNX5"/>
<dbReference type="PANTHER" id="PTHR35734">
    <property type="entry name" value="OS01G0805200 PROTEIN"/>
    <property type="match status" value="1"/>
</dbReference>
<keyword evidence="2" id="KW-1133">Transmembrane helix</keyword>
<feature type="transmembrane region" description="Helical" evidence="2">
    <location>
        <begin position="110"/>
        <end position="130"/>
    </location>
</feature>
<feature type="region of interest" description="Disordered" evidence="1">
    <location>
        <begin position="54"/>
        <end position="75"/>
    </location>
</feature>
<evidence type="ECO:0000256" key="3">
    <source>
        <dbReference type="SAM" id="SignalP"/>
    </source>
</evidence>
<dbReference type="InterPro" id="IPR021562">
    <property type="entry name" value="DUF3007"/>
</dbReference>
<dbReference type="PANTHER" id="PTHR35734:SF1">
    <property type="entry name" value="OS01G0805200 PROTEIN"/>
    <property type="match status" value="1"/>
</dbReference>
<dbReference type="EMBL" id="HBIU01014311">
    <property type="protein sequence ID" value="CAE0627952.1"/>
    <property type="molecule type" value="Transcribed_RNA"/>
</dbReference>
<sequence length="209" mass="22094">MKSTIAILAFALLLSLAGAFTVPQTGSFTKHSVSIQTHQLSQKGFALRMMAEGGGSEEVPKPAAAVEEPGGGGGAPTAAEAFAAAAQPERAPDAFERAGLPWILNPNTKGGSLVVAALSLVFPVGAYYALQAGGMDELDAGRYVGVGFVVVSCVLWTATYLFRVATKDMTYAQQLKDYENAVLAKRLEELQDDEVQALIEEIEREDTLL</sequence>
<accession>A0A7S3XNX5</accession>
<feature type="transmembrane region" description="Helical" evidence="2">
    <location>
        <begin position="142"/>
        <end position="162"/>
    </location>
</feature>
<organism evidence="4">
    <name type="scientific">Heterosigma akashiwo</name>
    <name type="common">Chromophytic alga</name>
    <name type="synonym">Heterosigma carterae</name>
    <dbReference type="NCBI Taxonomy" id="2829"/>
    <lineage>
        <taxon>Eukaryota</taxon>
        <taxon>Sar</taxon>
        <taxon>Stramenopiles</taxon>
        <taxon>Ochrophyta</taxon>
        <taxon>Raphidophyceae</taxon>
        <taxon>Chattonellales</taxon>
        <taxon>Chattonellaceae</taxon>
        <taxon>Heterosigma</taxon>
    </lineage>
</organism>
<keyword evidence="2" id="KW-0472">Membrane</keyword>
<dbReference type="Pfam" id="PF11460">
    <property type="entry name" value="DUF3007"/>
    <property type="match status" value="1"/>
</dbReference>
<gene>
    <name evidence="4" type="ORF">HAKA00212_LOCUS6631</name>
</gene>
<protein>
    <submittedName>
        <fullName evidence="4">Uncharacterized protein</fullName>
    </submittedName>
</protein>
<keyword evidence="3" id="KW-0732">Signal</keyword>
<evidence type="ECO:0000256" key="2">
    <source>
        <dbReference type="SAM" id="Phobius"/>
    </source>
</evidence>